<feature type="domain" description="EF-hand" evidence="10">
    <location>
        <begin position="592"/>
        <end position="623"/>
    </location>
</feature>
<feature type="binding site" evidence="7">
    <location>
        <position position="605"/>
    </location>
    <ligand>
        <name>Ca(2+)</name>
        <dbReference type="ChEBI" id="CHEBI:29108"/>
        <label>1</label>
    </ligand>
</feature>
<dbReference type="InterPro" id="IPR018247">
    <property type="entry name" value="EF_Hand_1_Ca_BS"/>
</dbReference>
<dbReference type="InterPro" id="IPR002048">
    <property type="entry name" value="EF_hand_dom"/>
</dbReference>
<dbReference type="InterPro" id="IPR008080">
    <property type="entry name" value="Parvalbumin"/>
</dbReference>
<evidence type="ECO:0000256" key="5">
    <source>
        <dbReference type="ARBA" id="ARBA00023179"/>
    </source>
</evidence>
<dbReference type="CDD" id="cd16255">
    <property type="entry name" value="EFh_parvalbumin_beta"/>
    <property type="match status" value="1"/>
</dbReference>
<feature type="binding site" evidence="7">
    <location>
        <position position="566"/>
    </location>
    <ligand>
        <name>Ca(2+)</name>
        <dbReference type="ChEBI" id="CHEBI:29108"/>
        <label>1</label>
    </ligand>
</feature>
<feature type="binding site" evidence="7">
    <location>
        <position position="609"/>
    </location>
    <ligand>
        <name>Ca(2+)</name>
        <dbReference type="ChEBI" id="CHEBI:29108"/>
        <label>1</label>
    </ligand>
</feature>
<keyword evidence="3" id="KW-0677">Repeat</keyword>
<dbReference type="PROSITE" id="PS50222">
    <property type="entry name" value="EF_HAND_2"/>
    <property type="match status" value="2"/>
</dbReference>
<keyword evidence="12" id="KW-1185">Reference proteome</keyword>
<organism evidence="11 12">
    <name type="scientific">Lates japonicus</name>
    <name type="common">Japanese lates</name>
    <dbReference type="NCBI Taxonomy" id="270547"/>
    <lineage>
        <taxon>Eukaryota</taxon>
        <taxon>Metazoa</taxon>
        <taxon>Chordata</taxon>
        <taxon>Craniata</taxon>
        <taxon>Vertebrata</taxon>
        <taxon>Euteleostomi</taxon>
        <taxon>Actinopterygii</taxon>
        <taxon>Neopterygii</taxon>
        <taxon>Teleostei</taxon>
        <taxon>Neoteleostei</taxon>
        <taxon>Acanthomorphata</taxon>
        <taxon>Carangaria</taxon>
        <taxon>Carangaria incertae sedis</taxon>
        <taxon>Centropomidae</taxon>
        <taxon>Lates</taxon>
    </lineage>
</organism>
<feature type="region of interest" description="Disordered" evidence="9">
    <location>
        <begin position="226"/>
        <end position="288"/>
    </location>
</feature>
<dbReference type="FunFam" id="1.10.238.10:FF:000060">
    <property type="entry name" value="Parvalbumin, thymic"/>
    <property type="match status" value="1"/>
</dbReference>
<dbReference type="Gene3D" id="1.10.238.10">
    <property type="entry name" value="EF-hand"/>
    <property type="match status" value="1"/>
</dbReference>
<protein>
    <recommendedName>
        <fullName evidence="8">Parvalbumin</fullName>
    </recommendedName>
</protein>
<evidence type="ECO:0000256" key="8">
    <source>
        <dbReference type="RuleBase" id="RU368048"/>
    </source>
</evidence>
<dbReference type="EMBL" id="BRZM01000030">
    <property type="protein sequence ID" value="GLD57589.1"/>
    <property type="molecule type" value="Genomic_DNA"/>
</dbReference>
<feature type="binding site" evidence="7">
    <location>
        <position position="611"/>
    </location>
    <ligand>
        <name>Ca(2+)</name>
        <dbReference type="ChEBI" id="CHEBI:29108"/>
        <label>1</label>
    </ligand>
</feature>
<dbReference type="PRINTS" id="PR01697">
    <property type="entry name" value="PARVALBUMIN"/>
</dbReference>
<sequence length="623" mass="69072">MSRIFKMSLVHGASFGHSETEEAKAVNAECWNDNHYSVANWRNCAPAPESSFSNIKHARPSFDKVRRRVIKNRATDDCKVNHALPCWATTASTPHHHHYNNPLFILQRRKPEHRLVSDLPRPPVNTTEAGSVHRQHRQSRRIVVPHLSRPGNGQPPFLDVGLGFILLASHPGSHIILVSLPSSHHREHTPIAADVSEPPIAACSNTALPEEPAKPGQRLFFNILSPSNSNQFGTNRKYRRSGTASQPSLHPESSPARFAQLQSVRASEQRLRAAPRRKHRPCNMCSPGVHNVSQSGHLSLTVTLIRVLKSLPELADADKLLKNIFGQRCRKLRRCTDRPSQHDVSVLHPSSSRGAVSSLSRGYTTYITRRQHRLASVGQRVTNEARYREFSVDASWRAYKQKEILAIANSYPQCVKRSGISPVCRHRSRPVIVCVKGRPKDRSANTAQPGFKERFLRQRLFLQNFAKGARTLTAAETRAFLLEGDSDGDGKIGWEDSSERIHSSPLSRANPKLTMAFAGILNEADITAALAACQAADSFKHKDFFAKVGLAGKSADDIKKAFAVIDQDKSGFIEEDELKLFLQNFSASARALTDAETKEFLKAGDSDGDGKIGVDEFAALVKV</sequence>
<dbReference type="InterPro" id="IPR011992">
    <property type="entry name" value="EF-hand-dom_pair"/>
</dbReference>
<keyword evidence="5" id="KW-0514">Muscle protein</keyword>
<gene>
    <name evidence="11" type="ORF">AKAME5_000979700</name>
</gene>
<feature type="binding site" evidence="7">
    <location>
        <position position="572"/>
    </location>
    <ligand>
        <name>Ca(2+)</name>
        <dbReference type="ChEBI" id="CHEBI:29108"/>
        <label>1</label>
    </ligand>
</feature>
<dbReference type="AlphaFoldDB" id="A0AAD3MQH8"/>
<comment type="function">
    <text evidence="6 8">In muscle, parvalbumin is thought to be involved in relaxation after contraction. It binds two calcium ions.</text>
</comment>
<comment type="caution">
    <text evidence="11">The sequence shown here is derived from an EMBL/GenBank/DDBJ whole genome shotgun (WGS) entry which is preliminary data.</text>
</comment>
<dbReference type="GO" id="GO:0005737">
    <property type="term" value="C:cytoplasm"/>
    <property type="evidence" value="ECO:0007669"/>
    <property type="project" value="TreeGrafter"/>
</dbReference>
<feature type="domain" description="EF-hand" evidence="10">
    <location>
        <begin position="553"/>
        <end position="588"/>
    </location>
</feature>
<reference evidence="11" key="1">
    <citation type="submission" date="2022-08" db="EMBL/GenBank/DDBJ databases">
        <title>Genome sequencing of akame (Lates japonicus).</title>
        <authorList>
            <person name="Hashiguchi Y."/>
            <person name="Takahashi H."/>
        </authorList>
    </citation>
    <scope>NUCLEOTIDE SEQUENCE</scope>
    <source>
        <strain evidence="11">Kochi</strain>
    </source>
</reference>
<evidence type="ECO:0000313" key="12">
    <source>
        <dbReference type="Proteomes" id="UP001279410"/>
    </source>
</evidence>
<evidence type="ECO:0000259" key="10">
    <source>
        <dbReference type="PROSITE" id="PS50222"/>
    </source>
</evidence>
<dbReference type="PANTHER" id="PTHR11653">
    <property type="entry name" value="PARVALBUMIN ALPHA"/>
    <property type="match status" value="1"/>
</dbReference>
<name>A0AAD3MQH8_LATJO</name>
<evidence type="ECO:0000256" key="6">
    <source>
        <dbReference type="ARBA" id="ARBA00025308"/>
    </source>
</evidence>
<feature type="binding site" evidence="7">
    <location>
        <position position="607"/>
    </location>
    <ligand>
        <name>Ca(2+)</name>
        <dbReference type="ChEBI" id="CHEBI:29108"/>
        <label>1</label>
    </ligand>
</feature>
<feature type="binding site" evidence="7">
    <location>
        <position position="570"/>
    </location>
    <ligand>
        <name>Ca(2+)</name>
        <dbReference type="ChEBI" id="CHEBI:29108"/>
        <label>1</label>
    </ligand>
</feature>
<keyword evidence="4 7" id="KW-0106">Calcium</keyword>
<evidence type="ECO:0000256" key="4">
    <source>
        <dbReference type="ARBA" id="ARBA00022837"/>
    </source>
</evidence>
<evidence type="ECO:0000313" key="11">
    <source>
        <dbReference type="EMBL" id="GLD57589.1"/>
    </source>
</evidence>
<evidence type="ECO:0000256" key="3">
    <source>
        <dbReference type="ARBA" id="ARBA00022737"/>
    </source>
</evidence>
<accession>A0AAD3MQH8</accession>
<proteinExistence type="inferred from homology"/>
<feature type="binding site" evidence="7">
    <location>
        <position position="568"/>
    </location>
    <ligand>
        <name>Ca(2+)</name>
        <dbReference type="ChEBI" id="CHEBI:29108"/>
        <label>1</label>
    </ligand>
</feature>
<feature type="binding site" evidence="7">
    <location>
        <position position="616"/>
    </location>
    <ligand>
        <name>Ca(2+)</name>
        <dbReference type="ChEBI" id="CHEBI:29108"/>
        <label>1</label>
    </ligand>
</feature>
<feature type="binding site" evidence="7">
    <location>
        <position position="577"/>
    </location>
    <ligand>
        <name>Ca(2+)</name>
        <dbReference type="ChEBI" id="CHEBI:29108"/>
        <label>1</label>
    </ligand>
</feature>
<evidence type="ECO:0000256" key="2">
    <source>
        <dbReference type="ARBA" id="ARBA00022723"/>
    </source>
</evidence>
<evidence type="ECO:0000256" key="7">
    <source>
        <dbReference type="PIRSR" id="PIRSR608080-1"/>
    </source>
</evidence>
<keyword evidence="2 7" id="KW-0479">Metal-binding</keyword>
<dbReference type="PANTHER" id="PTHR11653:SF12">
    <property type="entry name" value="PARVALBUMIN"/>
    <property type="match status" value="1"/>
</dbReference>
<dbReference type="PROSITE" id="PS00018">
    <property type="entry name" value="EF_HAND_1"/>
    <property type="match status" value="2"/>
</dbReference>
<comment type="similarity">
    <text evidence="1 8">Belongs to the parvalbumin family.</text>
</comment>
<dbReference type="SMART" id="SM00054">
    <property type="entry name" value="EFh"/>
    <property type="match status" value="2"/>
</dbReference>
<feature type="region of interest" description="Disordered" evidence="9">
    <location>
        <begin position="117"/>
        <end position="139"/>
    </location>
</feature>
<dbReference type="GO" id="GO:0005509">
    <property type="term" value="F:calcium ion binding"/>
    <property type="evidence" value="ECO:0007669"/>
    <property type="project" value="UniProtKB-UniRule"/>
</dbReference>
<evidence type="ECO:0000256" key="1">
    <source>
        <dbReference type="ARBA" id="ARBA00009753"/>
    </source>
</evidence>
<dbReference type="Proteomes" id="UP001279410">
    <property type="component" value="Unassembled WGS sequence"/>
</dbReference>
<evidence type="ECO:0000256" key="9">
    <source>
        <dbReference type="SAM" id="MobiDB-lite"/>
    </source>
</evidence>
<dbReference type="Pfam" id="PF13499">
    <property type="entry name" value="EF-hand_7"/>
    <property type="match status" value="1"/>
</dbReference>
<dbReference type="SUPFAM" id="SSF47473">
    <property type="entry name" value="EF-hand"/>
    <property type="match status" value="1"/>
</dbReference>